<keyword evidence="1 4" id="KW-0812">Transmembrane</keyword>
<evidence type="ECO:0000256" key="4">
    <source>
        <dbReference type="SAM" id="Phobius"/>
    </source>
</evidence>
<dbReference type="SUPFAM" id="SSF103473">
    <property type="entry name" value="MFS general substrate transporter"/>
    <property type="match status" value="1"/>
</dbReference>
<comment type="caution">
    <text evidence="5">The sequence shown here is derived from an EMBL/GenBank/DDBJ whole genome shotgun (WGS) entry which is preliminary data.</text>
</comment>
<keyword evidence="3 4" id="KW-0472">Membrane</keyword>
<keyword evidence="6" id="KW-1185">Reference proteome</keyword>
<dbReference type="RefSeq" id="WP_184676910.1">
    <property type="nucleotide sequence ID" value="NZ_JACHGY010000001.1"/>
</dbReference>
<gene>
    <name evidence="5" type="ORF">HNQ40_001132</name>
</gene>
<evidence type="ECO:0000256" key="1">
    <source>
        <dbReference type="ARBA" id="ARBA00022692"/>
    </source>
</evidence>
<protein>
    <submittedName>
        <fullName evidence="5">MFS family permease</fullName>
    </submittedName>
</protein>
<organism evidence="5 6">
    <name type="scientific">Algisphaera agarilytica</name>
    <dbReference type="NCBI Taxonomy" id="1385975"/>
    <lineage>
        <taxon>Bacteria</taxon>
        <taxon>Pseudomonadati</taxon>
        <taxon>Planctomycetota</taxon>
        <taxon>Phycisphaerae</taxon>
        <taxon>Phycisphaerales</taxon>
        <taxon>Phycisphaeraceae</taxon>
        <taxon>Algisphaera</taxon>
    </lineage>
</organism>
<reference evidence="5 6" key="1">
    <citation type="submission" date="2020-08" db="EMBL/GenBank/DDBJ databases">
        <title>Genomic Encyclopedia of Type Strains, Phase IV (KMG-IV): sequencing the most valuable type-strain genomes for metagenomic binning, comparative biology and taxonomic classification.</title>
        <authorList>
            <person name="Goeker M."/>
        </authorList>
    </citation>
    <scope>NUCLEOTIDE SEQUENCE [LARGE SCALE GENOMIC DNA]</scope>
    <source>
        <strain evidence="5 6">DSM 103725</strain>
    </source>
</reference>
<accession>A0A7X0H4W3</accession>
<dbReference type="PANTHER" id="PTHR23526">
    <property type="entry name" value="INTEGRAL MEMBRANE TRANSPORT PROTEIN-RELATED"/>
    <property type="match status" value="1"/>
</dbReference>
<feature type="transmembrane region" description="Helical" evidence="4">
    <location>
        <begin position="225"/>
        <end position="244"/>
    </location>
</feature>
<evidence type="ECO:0000313" key="5">
    <source>
        <dbReference type="EMBL" id="MBB6429326.1"/>
    </source>
</evidence>
<keyword evidence="2 4" id="KW-1133">Transmembrane helix</keyword>
<feature type="transmembrane region" description="Helical" evidence="4">
    <location>
        <begin position="289"/>
        <end position="307"/>
    </location>
</feature>
<evidence type="ECO:0000256" key="2">
    <source>
        <dbReference type="ARBA" id="ARBA00022989"/>
    </source>
</evidence>
<dbReference type="InterPro" id="IPR011701">
    <property type="entry name" value="MFS"/>
</dbReference>
<dbReference type="EMBL" id="JACHGY010000001">
    <property type="protein sequence ID" value="MBB6429326.1"/>
    <property type="molecule type" value="Genomic_DNA"/>
</dbReference>
<feature type="transmembrane region" description="Helical" evidence="4">
    <location>
        <begin position="58"/>
        <end position="79"/>
    </location>
</feature>
<feature type="transmembrane region" description="Helical" evidence="4">
    <location>
        <begin position="313"/>
        <end position="340"/>
    </location>
</feature>
<feature type="transmembrane region" description="Helical" evidence="4">
    <location>
        <begin position="256"/>
        <end position="277"/>
    </location>
</feature>
<feature type="transmembrane region" description="Helical" evidence="4">
    <location>
        <begin position="142"/>
        <end position="159"/>
    </location>
</feature>
<feature type="transmembrane region" description="Helical" evidence="4">
    <location>
        <begin position="99"/>
        <end position="121"/>
    </location>
</feature>
<dbReference type="InterPro" id="IPR036259">
    <property type="entry name" value="MFS_trans_sf"/>
</dbReference>
<feature type="transmembrane region" description="Helical" evidence="4">
    <location>
        <begin position="31"/>
        <end position="49"/>
    </location>
</feature>
<evidence type="ECO:0000313" key="6">
    <source>
        <dbReference type="Proteomes" id="UP000541810"/>
    </source>
</evidence>
<name>A0A7X0H4W3_9BACT</name>
<sequence length="477" mass="52476">MFGSLWLWTISGAAMTQFARGLGLPDWGFGVLAALPFIGTLFQLPGSWVQERFGRRKAWFLVTQGTGRAMWILAALIPWVMPEPRVIHLLGGGEIDLRWLILLGLVGFSWVMAHLGGPAFMSWFSDLVPRRVRGRYLGLRNTLTLPLSLLATLGVGWWLKQAGVIGPETLLTVASIMLGVAGILGTTEILCFIFVKDPAPSRGDQGNTFGRLLLTPLKDRNFQRYLIYNFTLMLGLGFIGQYVWLFVFDEAQLSPLTANLLLIAVPMILRAIAYPIWGKLVDRLGKKPVMLIAGTMFVFGPMGWLLVTPELIWPGYLFTMISPLSWPGLEIANFNFMLGLAETRKGQRGGSAYVAINSIILGVGGALSGLLGAVIAGAIPEFRVEWVLDVPWMLGAEAGAAVILTYHGVLFLVSMGLRVAALVWATTLHEPRATGTREALRYMTASLYSNVRQGMLMPTRVLGRASRWSYRLGRPGR</sequence>
<dbReference type="AlphaFoldDB" id="A0A7X0H4W3"/>
<dbReference type="InterPro" id="IPR052528">
    <property type="entry name" value="Sugar_transport-like"/>
</dbReference>
<feature type="transmembrane region" description="Helical" evidence="4">
    <location>
        <begin position="171"/>
        <end position="195"/>
    </location>
</feature>
<dbReference type="PANTHER" id="PTHR23526:SF2">
    <property type="entry name" value="MAJOR FACILITATOR SUPERFAMILY (MFS) PROFILE DOMAIN-CONTAINING PROTEIN"/>
    <property type="match status" value="1"/>
</dbReference>
<dbReference type="Gene3D" id="1.20.1250.20">
    <property type="entry name" value="MFS general substrate transporter like domains"/>
    <property type="match status" value="2"/>
</dbReference>
<feature type="transmembrane region" description="Helical" evidence="4">
    <location>
        <begin position="352"/>
        <end position="379"/>
    </location>
</feature>
<evidence type="ECO:0000256" key="3">
    <source>
        <dbReference type="ARBA" id="ARBA00023136"/>
    </source>
</evidence>
<dbReference type="GO" id="GO:0022857">
    <property type="term" value="F:transmembrane transporter activity"/>
    <property type="evidence" value="ECO:0007669"/>
    <property type="project" value="InterPro"/>
</dbReference>
<proteinExistence type="predicted"/>
<feature type="transmembrane region" description="Helical" evidence="4">
    <location>
        <begin position="399"/>
        <end position="424"/>
    </location>
</feature>
<dbReference type="Pfam" id="PF07690">
    <property type="entry name" value="MFS_1"/>
    <property type="match status" value="1"/>
</dbReference>
<dbReference type="Proteomes" id="UP000541810">
    <property type="component" value="Unassembled WGS sequence"/>
</dbReference>